<keyword evidence="4" id="KW-0227">DNA damage</keyword>
<keyword evidence="5" id="KW-0378">Hydrolase</keyword>
<dbReference type="GO" id="GO:0006281">
    <property type="term" value="P:DNA repair"/>
    <property type="evidence" value="ECO:0007669"/>
    <property type="project" value="UniProtKB-KW"/>
</dbReference>
<gene>
    <name evidence="9" type="ORF">METZ01_LOCUS136828</name>
</gene>
<feature type="domain" description="Adenine DNA glycosylase C-terminal" evidence="8">
    <location>
        <begin position="13"/>
        <end position="130"/>
    </location>
</feature>
<evidence type="ECO:0000256" key="7">
    <source>
        <dbReference type="ARBA" id="ARBA00023204"/>
    </source>
</evidence>
<dbReference type="InterPro" id="IPR020084">
    <property type="entry name" value="NUDIX_hydrolase_CS"/>
</dbReference>
<dbReference type="AlphaFoldDB" id="A0A381Z4C1"/>
<evidence type="ECO:0000256" key="2">
    <source>
        <dbReference type="ARBA" id="ARBA00005582"/>
    </source>
</evidence>
<dbReference type="PANTHER" id="PTHR47707:SF1">
    <property type="entry name" value="NUDIX HYDROLASE FAMILY PROTEIN"/>
    <property type="match status" value="1"/>
</dbReference>
<dbReference type="GO" id="GO:0046872">
    <property type="term" value="F:metal ion binding"/>
    <property type="evidence" value="ECO:0007669"/>
    <property type="project" value="UniProtKB-KW"/>
</dbReference>
<dbReference type="EMBL" id="UINC01019864">
    <property type="protein sequence ID" value="SVA83974.1"/>
    <property type="molecule type" value="Genomic_DNA"/>
</dbReference>
<organism evidence="9">
    <name type="scientific">marine metagenome</name>
    <dbReference type="NCBI Taxonomy" id="408172"/>
    <lineage>
        <taxon>unclassified sequences</taxon>
        <taxon>metagenomes</taxon>
        <taxon>ecological metagenomes</taxon>
    </lineage>
</organism>
<sequence>MPKPEKLLCINVAVGVLQDNRGQVLISQRLPGAHKEGAWEFPGGKIHEGETPLAALTRELAEELGIVIRMAAPLTRFQHDYADRAVLLDAWCVNEYDGVPQGLEGQPIRWTLPEYLLEQGLLPADRPIVDALMRCR</sequence>
<name>A0A381Z4C1_9ZZZZ</name>
<reference evidence="9" key="1">
    <citation type="submission" date="2018-05" db="EMBL/GenBank/DDBJ databases">
        <authorList>
            <person name="Lanie J.A."/>
            <person name="Ng W.-L."/>
            <person name="Kazmierczak K.M."/>
            <person name="Andrzejewski T.M."/>
            <person name="Davidsen T.M."/>
            <person name="Wayne K.J."/>
            <person name="Tettelin H."/>
            <person name="Glass J.I."/>
            <person name="Rusch D."/>
            <person name="Podicherti R."/>
            <person name="Tsui H.-C.T."/>
            <person name="Winkler M.E."/>
        </authorList>
    </citation>
    <scope>NUCLEOTIDE SEQUENCE</scope>
</reference>
<dbReference type="PRINTS" id="PR00502">
    <property type="entry name" value="NUDIXFAMILY"/>
</dbReference>
<comment type="cofactor">
    <cofactor evidence="1">
        <name>Mg(2+)</name>
        <dbReference type="ChEBI" id="CHEBI:18420"/>
    </cofactor>
</comment>
<dbReference type="GO" id="GO:0044715">
    <property type="term" value="F:8-oxo-dGDP phosphatase activity"/>
    <property type="evidence" value="ECO:0007669"/>
    <property type="project" value="TreeGrafter"/>
</dbReference>
<evidence type="ECO:0000256" key="4">
    <source>
        <dbReference type="ARBA" id="ARBA00022763"/>
    </source>
</evidence>
<dbReference type="SUPFAM" id="SSF55811">
    <property type="entry name" value="Nudix"/>
    <property type="match status" value="1"/>
</dbReference>
<evidence type="ECO:0000256" key="1">
    <source>
        <dbReference type="ARBA" id="ARBA00001946"/>
    </source>
</evidence>
<keyword evidence="6" id="KW-0460">Magnesium</keyword>
<evidence type="ECO:0000313" key="9">
    <source>
        <dbReference type="EMBL" id="SVA83974.1"/>
    </source>
</evidence>
<dbReference type="InterPro" id="IPR047127">
    <property type="entry name" value="MutT-like"/>
</dbReference>
<evidence type="ECO:0000256" key="3">
    <source>
        <dbReference type="ARBA" id="ARBA00022723"/>
    </source>
</evidence>
<comment type="similarity">
    <text evidence="2">Belongs to the Nudix hydrolase family.</text>
</comment>
<evidence type="ECO:0000256" key="6">
    <source>
        <dbReference type="ARBA" id="ARBA00022842"/>
    </source>
</evidence>
<keyword evidence="7" id="KW-0234">DNA repair</keyword>
<dbReference type="GO" id="GO:0008413">
    <property type="term" value="F:8-oxo-7,8-dihydroguanosine triphosphate pyrophosphatase activity"/>
    <property type="evidence" value="ECO:0007669"/>
    <property type="project" value="InterPro"/>
</dbReference>
<dbReference type="GO" id="GO:0035539">
    <property type="term" value="F:8-oxo-7,8-dihydrodeoxyguanosine triphosphate pyrophosphatase activity"/>
    <property type="evidence" value="ECO:0007669"/>
    <property type="project" value="TreeGrafter"/>
</dbReference>
<dbReference type="InterPro" id="IPR029119">
    <property type="entry name" value="MutY_C"/>
</dbReference>
<dbReference type="InterPro" id="IPR003561">
    <property type="entry name" value="Mutator_MutT"/>
</dbReference>
<dbReference type="GO" id="GO:0044716">
    <property type="term" value="F:8-oxo-GDP phosphatase activity"/>
    <property type="evidence" value="ECO:0007669"/>
    <property type="project" value="TreeGrafter"/>
</dbReference>
<dbReference type="FunFam" id="3.90.79.10:FF:000014">
    <property type="entry name" value="8-oxo-dGTP diphosphatase MutT"/>
    <property type="match status" value="1"/>
</dbReference>
<evidence type="ECO:0000259" key="8">
    <source>
        <dbReference type="Pfam" id="PF14815"/>
    </source>
</evidence>
<dbReference type="NCBIfam" id="TIGR00586">
    <property type="entry name" value="mutt"/>
    <property type="match status" value="1"/>
</dbReference>
<protein>
    <recommendedName>
        <fullName evidence="8">Adenine DNA glycosylase C-terminal domain-containing protein</fullName>
    </recommendedName>
</protein>
<dbReference type="Gene3D" id="3.90.79.10">
    <property type="entry name" value="Nucleoside Triphosphate Pyrophosphohydrolase"/>
    <property type="match status" value="1"/>
</dbReference>
<dbReference type="PANTHER" id="PTHR47707">
    <property type="entry name" value="8-OXO-DGTP DIPHOSPHATASE"/>
    <property type="match status" value="1"/>
</dbReference>
<evidence type="ECO:0000256" key="5">
    <source>
        <dbReference type="ARBA" id="ARBA00022801"/>
    </source>
</evidence>
<accession>A0A381Z4C1</accession>
<proteinExistence type="inferred from homology"/>
<dbReference type="InterPro" id="IPR020476">
    <property type="entry name" value="Nudix_hydrolase"/>
</dbReference>
<dbReference type="CDD" id="cd03425">
    <property type="entry name" value="NUDIX_MutT_NudA_like"/>
    <property type="match status" value="1"/>
</dbReference>
<dbReference type="InterPro" id="IPR015797">
    <property type="entry name" value="NUDIX_hydrolase-like_dom_sf"/>
</dbReference>
<keyword evidence="3" id="KW-0479">Metal-binding</keyword>
<dbReference type="PROSITE" id="PS00893">
    <property type="entry name" value="NUDIX_BOX"/>
    <property type="match status" value="1"/>
</dbReference>
<dbReference type="Pfam" id="PF14815">
    <property type="entry name" value="NUDIX_4"/>
    <property type="match status" value="1"/>
</dbReference>